<keyword evidence="7" id="KW-0663">Pyridoxal phosphate</keyword>
<dbReference type="PROSITE" id="PS00868">
    <property type="entry name" value="CYS_MET_METAB_PP"/>
    <property type="match status" value="1"/>
</dbReference>
<dbReference type="GO" id="GO:0071269">
    <property type="term" value="P:L-homocysteine biosynthetic process"/>
    <property type="evidence" value="ECO:0007669"/>
    <property type="project" value="TreeGrafter"/>
</dbReference>
<comment type="similarity">
    <text evidence="3">Belongs to the trans-sulfuration enzymes family.</text>
</comment>
<keyword evidence="16" id="KW-1185">Reference proteome</keyword>
<gene>
    <name evidence="15" type="ORF">QBC32DRAFT_399645</name>
</gene>
<evidence type="ECO:0000256" key="9">
    <source>
        <dbReference type="ARBA" id="ARBA00050655"/>
    </source>
</evidence>
<dbReference type="Gene3D" id="3.40.640.10">
    <property type="entry name" value="Type I PLP-dependent aspartate aminotransferase-like (Major domain)"/>
    <property type="match status" value="1"/>
</dbReference>
<evidence type="ECO:0000256" key="12">
    <source>
        <dbReference type="ARBA" id="ARBA00066529"/>
    </source>
</evidence>
<dbReference type="GO" id="GO:0019346">
    <property type="term" value="P:transsulfuration"/>
    <property type="evidence" value="ECO:0007669"/>
    <property type="project" value="InterPro"/>
</dbReference>
<evidence type="ECO:0000256" key="4">
    <source>
        <dbReference type="ARBA" id="ARBA00022490"/>
    </source>
</evidence>
<dbReference type="PANTHER" id="PTHR43797">
    <property type="entry name" value="HOMOCYSTEINE/CYSTEINE SYNTHASE"/>
    <property type="match status" value="1"/>
</dbReference>
<evidence type="ECO:0000256" key="2">
    <source>
        <dbReference type="ARBA" id="ARBA00004496"/>
    </source>
</evidence>
<evidence type="ECO:0000256" key="7">
    <source>
        <dbReference type="ARBA" id="ARBA00022898"/>
    </source>
</evidence>
<keyword evidence="13" id="KW-1133">Transmembrane helix</keyword>
<proteinExistence type="inferred from homology"/>
<comment type="cofactor">
    <cofactor evidence="1">
        <name>pyridoxal 5'-phosphate</name>
        <dbReference type="ChEBI" id="CHEBI:597326"/>
    </cofactor>
</comment>
<keyword evidence="5" id="KW-0028">Amino-acid biosynthesis</keyword>
<keyword evidence="13" id="KW-0812">Transmembrane</keyword>
<reference evidence="15" key="1">
    <citation type="journal article" date="2023" name="Mol. Phylogenet. Evol.">
        <title>Genome-scale phylogeny and comparative genomics of the fungal order Sordariales.</title>
        <authorList>
            <person name="Hensen N."/>
            <person name="Bonometti L."/>
            <person name="Westerberg I."/>
            <person name="Brannstrom I.O."/>
            <person name="Guillou S."/>
            <person name="Cros-Aarteil S."/>
            <person name="Calhoun S."/>
            <person name="Haridas S."/>
            <person name="Kuo A."/>
            <person name="Mondo S."/>
            <person name="Pangilinan J."/>
            <person name="Riley R."/>
            <person name="LaButti K."/>
            <person name="Andreopoulos B."/>
            <person name="Lipzen A."/>
            <person name="Chen C."/>
            <person name="Yan M."/>
            <person name="Daum C."/>
            <person name="Ng V."/>
            <person name="Clum A."/>
            <person name="Steindorff A."/>
            <person name="Ohm R.A."/>
            <person name="Martin F."/>
            <person name="Silar P."/>
            <person name="Natvig D.O."/>
            <person name="Lalanne C."/>
            <person name="Gautier V."/>
            <person name="Ament-Velasquez S.L."/>
            <person name="Kruys A."/>
            <person name="Hutchinson M.I."/>
            <person name="Powell A.J."/>
            <person name="Barry K."/>
            <person name="Miller A.N."/>
            <person name="Grigoriev I.V."/>
            <person name="Debuchy R."/>
            <person name="Gladieux P."/>
            <person name="Hiltunen Thoren M."/>
            <person name="Johannesson H."/>
        </authorList>
    </citation>
    <scope>NUCLEOTIDE SEQUENCE</scope>
    <source>
        <strain evidence="15">CBS 626.80</strain>
    </source>
</reference>
<reference evidence="15" key="2">
    <citation type="submission" date="2023-06" db="EMBL/GenBank/DDBJ databases">
        <authorList>
            <consortium name="Lawrence Berkeley National Laboratory"/>
            <person name="Mondo S.J."/>
            <person name="Hensen N."/>
            <person name="Bonometti L."/>
            <person name="Westerberg I."/>
            <person name="Brannstrom I.O."/>
            <person name="Guillou S."/>
            <person name="Cros-Aarteil S."/>
            <person name="Calhoun S."/>
            <person name="Haridas S."/>
            <person name="Kuo A."/>
            <person name="Pangilinan J."/>
            <person name="Riley R."/>
            <person name="Labutti K."/>
            <person name="Andreopoulos B."/>
            <person name="Lipzen A."/>
            <person name="Chen C."/>
            <person name="Yanf M."/>
            <person name="Daum C."/>
            <person name="Ng V."/>
            <person name="Clum A."/>
            <person name="Steindorff A."/>
            <person name="Ohm R."/>
            <person name="Martin F."/>
            <person name="Silar P."/>
            <person name="Natvig D."/>
            <person name="Lalanne C."/>
            <person name="Gautier V."/>
            <person name="Ament-Velasquez S.L."/>
            <person name="Kruys A."/>
            <person name="Hutchinson M.I."/>
            <person name="Powell A.J."/>
            <person name="Barry K."/>
            <person name="Miller A.N."/>
            <person name="Grigoriev I.V."/>
            <person name="Debuchy R."/>
            <person name="Gladieux P."/>
            <person name="Thoren M.H."/>
            <person name="Johannesson H."/>
        </authorList>
    </citation>
    <scope>NUCLEOTIDE SEQUENCE</scope>
    <source>
        <strain evidence="15">CBS 626.80</strain>
    </source>
</reference>
<comment type="pathway">
    <text evidence="11">Amino-acid biosynthesis; L-methionine biosynthesis via de novo pathway; L-homocysteine from O-acetyl-L-homoserine.</text>
</comment>
<comment type="catalytic activity">
    <reaction evidence="9">
        <text>O-acetyl-L-homoserine + methanethiol = L-methionine + acetate + H(+)</text>
        <dbReference type="Rhea" id="RHEA:10048"/>
        <dbReference type="ChEBI" id="CHEBI:15378"/>
        <dbReference type="ChEBI" id="CHEBI:16007"/>
        <dbReference type="ChEBI" id="CHEBI:30089"/>
        <dbReference type="ChEBI" id="CHEBI:57716"/>
        <dbReference type="ChEBI" id="CHEBI:57844"/>
        <dbReference type="EC" id="2.5.1.49"/>
    </reaction>
</comment>
<evidence type="ECO:0000256" key="5">
    <source>
        <dbReference type="ARBA" id="ARBA00022605"/>
    </source>
</evidence>
<dbReference type="GO" id="GO:0006535">
    <property type="term" value="P:cysteine biosynthetic process from serine"/>
    <property type="evidence" value="ECO:0007669"/>
    <property type="project" value="TreeGrafter"/>
</dbReference>
<organism evidence="15 16">
    <name type="scientific">Pseudoneurospora amorphoporcata</name>
    <dbReference type="NCBI Taxonomy" id="241081"/>
    <lineage>
        <taxon>Eukaryota</taxon>
        <taxon>Fungi</taxon>
        <taxon>Dikarya</taxon>
        <taxon>Ascomycota</taxon>
        <taxon>Pezizomycotina</taxon>
        <taxon>Sordariomycetes</taxon>
        <taxon>Sordariomycetidae</taxon>
        <taxon>Sordariales</taxon>
        <taxon>Sordariaceae</taxon>
        <taxon>Pseudoneurospora</taxon>
    </lineage>
</organism>
<dbReference type="EC" id="2.5.1.49" evidence="12"/>
<feature type="transmembrane region" description="Helical" evidence="13">
    <location>
        <begin position="611"/>
        <end position="629"/>
    </location>
</feature>
<dbReference type="AlphaFoldDB" id="A0AAN6NSF1"/>
<evidence type="ECO:0000256" key="6">
    <source>
        <dbReference type="ARBA" id="ARBA00022679"/>
    </source>
</evidence>
<dbReference type="FunFam" id="3.40.640.10:FF:000035">
    <property type="entry name" value="O-succinylhomoserine sulfhydrylase"/>
    <property type="match status" value="1"/>
</dbReference>
<evidence type="ECO:0000313" key="15">
    <source>
        <dbReference type="EMBL" id="KAK3950249.1"/>
    </source>
</evidence>
<dbReference type="CDD" id="cd00614">
    <property type="entry name" value="CGS_like"/>
    <property type="match status" value="1"/>
</dbReference>
<dbReference type="EMBL" id="MU859185">
    <property type="protein sequence ID" value="KAK3950249.1"/>
    <property type="molecule type" value="Genomic_DNA"/>
</dbReference>
<evidence type="ECO:0000256" key="3">
    <source>
        <dbReference type="ARBA" id="ARBA00009077"/>
    </source>
</evidence>
<evidence type="ECO:0000256" key="8">
    <source>
        <dbReference type="ARBA" id="ARBA00023167"/>
    </source>
</evidence>
<dbReference type="SUPFAM" id="SSF53383">
    <property type="entry name" value="PLP-dependent transferases"/>
    <property type="match status" value="1"/>
</dbReference>
<dbReference type="GO" id="GO:0005737">
    <property type="term" value="C:cytoplasm"/>
    <property type="evidence" value="ECO:0007669"/>
    <property type="project" value="UniProtKB-SubCell"/>
</dbReference>
<evidence type="ECO:0000259" key="14">
    <source>
        <dbReference type="Pfam" id="PF09430"/>
    </source>
</evidence>
<evidence type="ECO:0000313" key="16">
    <source>
        <dbReference type="Proteomes" id="UP001303222"/>
    </source>
</evidence>
<evidence type="ECO:0000256" key="10">
    <source>
        <dbReference type="ARBA" id="ARBA00052629"/>
    </source>
</evidence>
<dbReference type="InterPro" id="IPR000277">
    <property type="entry name" value="Cys/Met-Metab_PyrdxlP-dep_enz"/>
</dbReference>
<keyword evidence="4" id="KW-0963">Cytoplasm</keyword>
<name>A0AAN6NSF1_9PEZI</name>
<dbReference type="InterPro" id="IPR019008">
    <property type="entry name" value="Beta_sandwich_EMC7"/>
</dbReference>
<evidence type="ECO:0000256" key="1">
    <source>
        <dbReference type="ARBA" id="ARBA00001933"/>
    </source>
</evidence>
<dbReference type="GO" id="GO:0003961">
    <property type="term" value="F:O-acetylhomoserine aminocarboxypropyltransferase activity"/>
    <property type="evidence" value="ECO:0007669"/>
    <property type="project" value="UniProtKB-EC"/>
</dbReference>
<dbReference type="NCBIfam" id="TIGR01326">
    <property type="entry name" value="OAH_OAS_sulfhy"/>
    <property type="match status" value="1"/>
</dbReference>
<dbReference type="Pfam" id="PF01053">
    <property type="entry name" value="Cys_Met_Meta_PP"/>
    <property type="match status" value="1"/>
</dbReference>
<dbReference type="InterPro" id="IPR006235">
    <property type="entry name" value="OAc-hSer/O-AcSer_sulfhydrylase"/>
</dbReference>
<dbReference type="PANTHER" id="PTHR43797:SF2">
    <property type="entry name" value="HOMOCYSTEINE_CYSTEINE SYNTHASE"/>
    <property type="match status" value="1"/>
</dbReference>
<evidence type="ECO:0000256" key="13">
    <source>
        <dbReference type="SAM" id="Phobius"/>
    </source>
</evidence>
<comment type="subcellular location">
    <subcellularLocation>
        <location evidence="2">Cytoplasm</location>
    </subcellularLocation>
</comment>
<keyword evidence="8" id="KW-0486">Methionine biosynthesis</keyword>
<dbReference type="InterPro" id="IPR054542">
    <property type="entry name" value="Cys_met_metab_PP"/>
</dbReference>
<dbReference type="InterPro" id="IPR015422">
    <property type="entry name" value="PyrdxlP-dep_Trfase_small"/>
</dbReference>
<dbReference type="FunFam" id="3.90.1150.10:FF:000083">
    <property type="entry name" value="O-acetylhomoserine sulfhydrylase"/>
    <property type="match status" value="1"/>
</dbReference>
<dbReference type="Gene3D" id="3.90.1150.10">
    <property type="entry name" value="Aspartate Aminotransferase, domain 1"/>
    <property type="match status" value="1"/>
</dbReference>
<sequence length="687" mass="73961">MSQHFETLQLHAGQEPDPATNSRAVPIYATSSYVFNDSAHGARLFGLKEFGNIYSRIMNPTVDVFEKRMAALEGGVAAVAAASGQAAQFMAISALAHAGDNIVSTSNLYGGTYNQLKVMLPRYGIQTKFVTGDKPEDLAAAIDEKTKAVYIESIGNPRYNIPDFEAITKLAHEKGVPVIVDNTFGAGGYFVRPIDHGADIVVHSATKWIGGHGTTIGGVIIDSGKFDWGKHADRFPQMVEPSEGYHGLKFWETFGAITYIIRVRVEILRDLGACLNPFAAQQLLIGIETLSLRCERHAQNALALARYLEKSPYVSWVSYPGLASHDSHENAKKYLKRGFGGVLSVGIKGGASAGSQVVDGFKLISNLANVGDCKTLSIHPWSTTHEQLTDEEKINSGVTEDLIRISVGTEHIDDIIADFEQSFKAAPPNPTMQFLTTTLAFLAASGTTALAALAPQTSITITLPSSPPGDTSGKLFVFPPSTHGTLSTFGQTKSAPLSVANTLVFQNVTQGSYLLDIHCATHAFAPLRVDVAPVLHGVLEEGDGHGEGKLEVKAWETYRGNDWDNKGEEAPRQRLSNGGNGVVFGAKVLGEKGYFMERSKFSVLSILKNPMILLGLVSMVIFLGMPKLVENMDPETRAEWEENQKKNPMNALMGGSGAPAASNFDMAAFLAGTSAKKEESSGKRRKV</sequence>
<comment type="catalytic activity">
    <reaction evidence="10">
        <text>O-acetyl-L-homoserine + hydrogen sulfide = L-homocysteine + acetate</text>
        <dbReference type="Rhea" id="RHEA:27822"/>
        <dbReference type="ChEBI" id="CHEBI:29919"/>
        <dbReference type="ChEBI" id="CHEBI:30089"/>
        <dbReference type="ChEBI" id="CHEBI:57716"/>
        <dbReference type="ChEBI" id="CHEBI:58199"/>
        <dbReference type="EC" id="2.5.1.49"/>
    </reaction>
</comment>
<comment type="caution">
    <text evidence="15">The sequence shown here is derived from an EMBL/GenBank/DDBJ whole genome shotgun (WGS) entry which is preliminary data.</text>
</comment>
<dbReference type="GO" id="GO:0004124">
    <property type="term" value="F:cysteine synthase activity"/>
    <property type="evidence" value="ECO:0007669"/>
    <property type="project" value="TreeGrafter"/>
</dbReference>
<dbReference type="GO" id="GO:0030170">
    <property type="term" value="F:pyridoxal phosphate binding"/>
    <property type="evidence" value="ECO:0007669"/>
    <property type="project" value="InterPro"/>
</dbReference>
<dbReference type="InterPro" id="IPR015424">
    <property type="entry name" value="PyrdxlP-dep_Trfase"/>
</dbReference>
<dbReference type="Pfam" id="PF09430">
    <property type="entry name" value="EMC7_beta-sandw"/>
    <property type="match status" value="1"/>
</dbReference>
<evidence type="ECO:0000256" key="11">
    <source>
        <dbReference type="ARBA" id="ARBA00060627"/>
    </source>
</evidence>
<feature type="domain" description="ER membrane protein complex subunit 7 beta-sandwich" evidence="14">
    <location>
        <begin position="492"/>
        <end position="614"/>
    </location>
</feature>
<keyword evidence="13" id="KW-0472">Membrane</keyword>
<protein>
    <recommendedName>
        <fullName evidence="12">O-acetylhomoserine aminocarboxypropyltransferase</fullName>
        <ecNumber evidence="12">2.5.1.49</ecNumber>
    </recommendedName>
</protein>
<dbReference type="Proteomes" id="UP001303222">
    <property type="component" value="Unassembled WGS sequence"/>
</dbReference>
<accession>A0AAN6NSF1</accession>
<dbReference type="InterPro" id="IPR015421">
    <property type="entry name" value="PyrdxlP-dep_Trfase_major"/>
</dbReference>
<keyword evidence="6" id="KW-0808">Transferase</keyword>